<gene>
    <name evidence="1" type="ORF">EV700_1338</name>
</gene>
<protein>
    <submittedName>
        <fullName evidence="1">Putative sensory transduction regulator</fullName>
    </submittedName>
</protein>
<sequence length="143" mass="15858">MNETLLTALTPALIIDALQQAGCRAAEVRHQQDVVIESALQGLGFTVAFGNRLPDESGERYVDCAFRCVLRIQGDFPEEKVALWNRDRRFARLARHGDALVLSLDVLPAGGVSAAWLRAQVELWDLLLREYLRFLQAPAAEAA</sequence>
<dbReference type="RefSeq" id="WP_130412025.1">
    <property type="nucleotide sequence ID" value="NZ_SHKX01000011.1"/>
</dbReference>
<dbReference type="OrthoDB" id="8719709at2"/>
<dbReference type="EMBL" id="SHKX01000011">
    <property type="protein sequence ID" value="RZU46952.1"/>
    <property type="molecule type" value="Genomic_DNA"/>
</dbReference>
<comment type="caution">
    <text evidence="1">The sequence shown here is derived from an EMBL/GenBank/DDBJ whole genome shotgun (WGS) entry which is preliminary data.</text>
</comment>
<reference evidence="1 2" key="1">
    <citation type="submission" date="2019-02" db="EMBL/GenBank/DDBJ databases">
        <title>Genomic Encyclopedia of Type Strains, Phase IV (KMG-IV): sequencing the most valuable type-strain genomes for metagenomic binning, comparative biology and taxonomic classification.</title>
        <authorList>
            <person name="Goeker M."/>
        </authorList>
    </citation>
    <scope>NUCLEOTIDE SEQUENCE [LARGE SCALE GENOMIC DNA]</scope>
    <source>
        <strain evidence="1 2">DSM 105135</strain>
    </source>
</reference>
<organism evidence="1 2">
    <name type="scientific">Fluviicoccus keumensis</name>
    <dbReference type="NCBI Taxonomy" id="1435465"/>
    <lineage>
        <taxon>Bacteria</taxon>
        <taxon>Pseudomonadati</taxon>
        <taxon>Pseudomonadota</taxon>
        <taxon>Gammaproteobacteria</taxon>
        <taxon>Moraxellales</taxon>
        <taxon>Moraxellaceae</taxon>
        <taxon>Fluviicoccus</taxon>
    </lineage>
</organism>
<evidence type="ECO:0000313" key="2">
    <source>
        <dbReference type="Proteomes" id="UP000292423"/>
    </source>
</evidence>
<accession>A0A4Q7Z8W1</accession>
<dbReference type="Pfam" id="PF10722">
    <property type="entry name" value="YbjN"/>
    <property type="match status" value="1"/>
</dbReference>
<dbReference type="Proteomes" id="UP000292423">
    <property type="component" value="Unassembled WGS sequence"/>
</dbReference>
<name>A0A4Q7Z8W1_9GAMM</name>
<evidence type="ECO:0000313" key="1">
    <source>
        <dbReference type="EMBL" id="RZU46952.1"/>
    </source>
</evidence>
<dbReference type="AlphaFoldDB" id="A0A4Q7Z8W1"/>
<dbReference type="InterPro" id="IPR019660">
    <property type="entry name" value="Put_sensory_transdc_reg_YbjN"/>
</dbReference>
<keyword evidence="2" id="KW-1185">Reference proteome</keyword>
<proteinExistence type="predicted"/>